<dbReference type="PROSITE" id="PS00041">
    <property type="entry name" value="HTH_ARAC_FAMILY_1"/>
    <property type="match status" value="1"/>
</dbReference>
<dbReference type="SMART" id="SM00342">
    <property type="entry name" value="HTH_ARAC"/>
    <property type="match status" value="1"/>
</dbReference>
<gene>
    <name evidence="5" type="ORF">QEH59_06560</name>
</gene>
<dbReference type="RefSeq" id="WP_308984561.1">
    <property type="nucleotide sequence ID" value="NZ_JARXIC010000008.1"/>
</dbReference>
<evidence type="ECO:0000256" key="1">
    <source>
        <dbReference type="ARBA" id="ARBA00023015"/>
    </source>
</evidence>
<reference evidence="5 6" key="1">
    <citation type="submission" date="2023-04" db="EMBL/GenBank/DDBJ databases">
        <title>A novel bacteria isolated from coastal sediment.</title>
        <authorList>
            <person name="Liu X.-J."/>
            <person name="Du Z.-J."/>
        </authorList>
    </citation>
    <scope>NUCLEOTIDE SEQUENCE [LARGE SCALE GENOMIC DNA]</scope>
    <source>
        <strain evidence="5 6">SDUM461004</strain>
    </source>
</reference>
<evidence type="ECO:0000259" key="4">
    <source>
        <dbReference type="PROSITE" id="PS01124"/>
    </source>
</evidence>
<feature type="domain" description="HTH araC/xylS-type" evidence="4">
    <location>
        <begin position="185"/>
        <end position="283"/>
    </location>
</feature>
<dbReference type="Proteomes" id="UP001243717">
    <property type="component" value="Unassembled WGS sequence"/>
</dbReference>
<dbReference type="Gene3D" id="1.10.10.60">
    <property type="entry name" value="Homeodomain-like"/>
    <property type="match status" value="1"/>
</dbReference>
<evidence type="ECO:0000313" key="6">
    <source>
        <dbReference type="Proteomes" id="UP001243717"/>
    </source>
</evidence>
<evidence type="ECO:0000313" key="5">
    <source>
        <dbReference type="EMBL" id="MDQ8194078.1"/>
    </source>
</evidence>
<keyword evidence="1" id="KW-0805">Transcription regulation</keyword>
<evidence type="ECO:0000256" key="2">
    <source>
        <dbReference type="ARBA" id="ARBA00023125"/>
    </source>
</evidence>
<dbReference type="Pfam" id="PF12833">
    <property type="entry name" value="HTH_18"/>
    <property type="match status" value="1"/>
</dbReference>
<keyword evidence="6" id="KW-1185">Reference proteome</keyword>
<accession>A0ABU1AKG8</accession>
<protein>
    <submittedName>
        <fullName evidence="5">Helix-turn-helix domain-containing protein</fullName>
    </submittedName>
</protein>
<keyword evidence="2" id="KW-0238">DNA-binding</keyword>
<organism evidence="5 6">
    <name type="scientific">Thalassobacterium sedimentorum</name>
    <dbReference type="NCBI Taxonomy" id="3041258"/>
    <lineage>
        <taxon>Bacteria</taxon>
        <taxon>Pseudomonadati</taxon>
        <taxon>Verrucomicrobiota</taxon>
        <taxon>Opitutia</taxon>
        <taxon>Puniceicoccales</taxon>
        <taxon>Coraliomargaritaceae</taxon>
        <taxon>Thalassobacterium</taxon>
    </lineage>
</organism>
<proteinExistence type="predicted"/>
<comment type="caution">
    <text evidence="5">The sequence shown here is derived from an EMBL/GenBank/DDBJ whole genome shotgun (WGS) entry which is preliminary data.</text>
</comment>
<evidence type="ECO:0000256" key="3">
    <source>
        <dbReference type="ARBA" id="ARBA00023163"/>
    </source>
</evidence>
<dbReference type="InterPro" id="IPR009057">
    <property type="entry name" value="Homeodomain-like_sf"/>
</dbReference>
<keyword evidence="3" id="KW-0804">Transcription</keyword>
<dbReference type="SUPFAM" id="SSF46689">
    <property type="entry name" value="Homeodomain-like"/>
    <property type="match status" value="1"/>
</dbReference>
<dbReference type="PROSITE" id="PS01124">
    <property type="entry name" value="HTH_ARAC_FAMILY_2"/>
    <property type="match status" value="1"/>
</dbReference>
<dbReference type="EMBL" id="JARXIC010000008">
    <property type="protein sequence ID" value="MDQ8194078.1"/>
    <property type="molecule type" value="Genomic_DNA"/>
</dbReference>
<dbReference type="InterPro" id="IPR018060">
    <property type="entry name" value="HTH_AraC"/>
</dbReference>
<name>A0ABU1AKG8_9BACT</name>
<sequence length="287" mass="32929">MTNLPPQSADWQALNPVLERCYQGRPQGISGTFQGTVLTIAKLLNGDVRMEKDGYEVSTNATKNEWIICMPGTRTQHFSDDAEIYSIHFALGTPQNGAEWTGKPIICTPTHTHAENALSQLINCPVLQDLPQAQRLNLRALNVPLNDYLELKKYSFSLLQWALTFSRQSGMHYEVPRIQDTRVRTSHRNLASLEIYKEFDRNTFAAGVGLTAGQLDRLWRKELKTTPSRYRDRQRLTYACEQLRQHEIPIKIIAAELGFRHISQFSNWFNARHGESPRSYRKRPSTD</sequence>
<dbReference type="PANTHER" id="PTHR43280:SF2">
    <property type="entry name" value="HTH-TYPE TRANSCRIPTIONAL REGULATOR EXSA"/>
    <property type="match status" value="1"/>
</dbReference>
<dbReference type="PANTHER" id="PTHR43280">
    <property type="entry name" value="ARAC-FAMILY TRANSCRIPTIONAL REGULATOR"/>
    <property type="match status" value="1"/>
</dbReference>
<dbReference type="InterPro" id="IPR018062">
    <property type="entry name" value="HTH_AraC-typ_CS"/>
</dbReference>